<keyword evidence="5" id="KW-0460">Magnesium</keyword>
<evidence type="ECO:0000256" key="3">
    <source>
        <dbReference type="ARBA" id="ARBA00022801"/>
    </source>
</evidence>
<dbReference type="GO" id="GO:0004170">
    <property type="term" value="F:dUTP diphosphatase activity"/>
    <property type="evidence" value="ECO:0007669"/>
    <property type="project" value="UniProtKB-UniRule"/>
</dbReference>
<dbReference type="AlphaFoldDB" id="A0A814HGP1"/>
<organism evidence="7 8">
    <name type="scientific">Adineta steineri</name>
    <dbReference type="NCBI Taxonomy" id="433720"/>
    <lineage>
        <taxon>Eukaryota</taxon>
        <taxon>Metazoa</taxon>
        <taxon>Spiralia</taxon>
        <taxon>Gnathifera</taxon>
        <taxon>Rotifera</taxon>
        <taxon>Eurotatoria</taxon>
        <taxon>Bdelloidea</taxon>
        <taxon>Adinetida</taxon>
        <taxon>Adinetidae</taxon>
        <taxon>Adineta</taxon>
    </lineage>
</organism>
<dbReference type="GO" id="GO:0006226">
    <property type="term" value="P:dUMP biosynthetic process"/>
    <property type="evidence" value="ECO:0007669"/>
    <property type="project" value="UniProtKB-UniRule"/>
</dbReference>
<evidence type="ECO:0000256" key="4">
    <source>
        <dbReference type="ARBA" id="ARBA00023080"/>
    </source>
</evidence>
<sequence length="93" mass="9916">MSSTKALLRFAKLTENAFPPMKGSDYAAGYDLRSAYDYVIPARGRLIAQTDIQIAVPENCYGRVAPRSGLAAKFGIDTGAGVIDADYRGNVGV</sequence>
<evidence type="ECO:0000256" key="1">
    <source>
        <dbReference type="ARBA" id="ARBA00005142"/>
    </source>
</evidence>
<dbReference type="GO" id="GO:0000287">
    <property type="term" value="F:magnesium ion binding"/>
    <property type="evidence" value="ECO:0007669"/>
    <property type="project" value="UniProtKB-UniRule"/>
</dbReference>
<dbReference type="InterPro" id="IPR033704">
    <property type="entry name" value="dUTPase_trimeric"/>
</dbReference>
<comment type="catalytic activity">
    <reaction evidence="5">
        <text>dUTP + H2O = dUMP + diphosphate + H(+)</text>
        <dbReference type="Rhea" id="RHEA:10248"/>
        <dbReference type="ChEBI" id="CHEBI:15377"/>
        <dbReference type="ChEBI" id="CHEBI:15378"/>
        <dbReference type="ChEBI" id="CHEBI:33019"/>
        <dbReference type="ChEBI" id="CHEBI:61555"/>
        <dbReference type="ChEBI" id="CHEBI:246422"/>
        <dbReference type="EC" id="3.6.1.23"/>
    </reaction>
</comment>
<evidence type="ECO:0000259" key="6">
    <source>
        <dbReference type="Pfam" id="PF00692"/>
    </source>
</evidence>
<accession>A0A814HGP1</accession>
<evidence type="ECO:0000256" key="5">
    <source>
        <dbReference type="RuleBase" id="RU367024"/>
    </source>
</evidence>
<comment type="cofactor">
    <cofactor evidence="5">
        <name>Mg(2+)</name>
        <dbReference type="ChEBI" id="CHEBI:18420"/>
    </cofactor>
</comment>
<gene>
    <name evidence="7" type="ORF">IZO911_LOCUS18059</name>
</gene>
<dbReference type="Pfam" id="PF00692">
    <property type="entry name" value="dUTPase"/>
    <property type="match status" value="1"/>
</dbReference>
<keyword evidence="3 5" id="KW-0378">Hydrolase</keyword>
<name>A0A814HGP1_9BILA</name>
<keyword evidence="4 5" id="KW-0546">Nucleotide metabolism</keyword>
<dbReference type="GO" id="GO:0046081">
    <property type="term" value="P:dUTP catabolic process"/>
    <property type="evidence" value="ECO:0007669"/>
    <property type="project" value="UniProtKB-UniRule"/>
</dbReference>
<evidence type="ECO:0000313" key="8">
    <source>
        <dbReference type="Proteomes" id="UP000663860"/>
    </source>
</evidence>
<keyword evidence="5" id="KW-0479">Metal-binding</keyword>
<dbReference type="EC" id="3.6.1.23" evidence="5"/>
<protein>
    <recommendedName>
        <fullName evidence="5">Deoxyuridine 5'-triphosphate nucleotidohydrolase</fullName>
        <shortName evidence="5">dUTPase</shortName>
        <ecNumber evidence="5">3.6.1.23</ecNumber>
    </recommendedName>
    <alternativeName>
        <fullName evidence="5">dUTP pyrophosphatase</fullName>
    </alternativeName>
</protein>
<feature type="domain" description="dUTPase-like" evidence="6">
    <location>
        <begin position="20"/>
        <end position="93"/>
    </location>
</feature>
<dbReference type="InterPro" id="IPR036157">
    <property type="entry name" value="dUTPase-like_sf"/>
</dbReference>
<dbReference type="InterPro" id="IPR008181">
    <property type="entry name" value="dUTPase"/>
</dbReference>
<dbReference type="EMBL" id="CAJNOE010000171">
    <property type="protein sequence ID" value="CAF1008792.1"/>
    <property type="molecule type" value="Genomic_DNA"/>
</dbReference>
<comment type="pathway">
    <text evidence="1 5">Pyrimidine metabolism; dUMP biosynthesis; dUMP from dCTP (dUTP route): step 2/2.</text>
</comment>
<evidence type="ECO:0000313" key="7">
    <source>
        <dbReference type="EMBL" id="CAF1008792.1"/>
    </source>
</evidence>
<dbReference type="Gene3D" id="2.70.40.10">
    <property type="match status" value="1"/>
</dbReference>
<dbReference type="PANTHER" id="PTHR11241">
    <property type="entry name" value="DEOXYURIDINE 5'-TRIPHOSPHATE NUCLEOTIDOHYDROLASE"/>
    <property type="match status" value="1"/>
</dbReference>
<dbReference type="PANTHER" id="PTHR11241:SF0">
    <property type="entry name" value="DEOXYURIDINE 5'-TRIPHOSPHATE NUCLEOTIDOHYDROLASE"/>
    <property type="match status" value="1"/>
</dbReference>
<evidence type="ECO:0000256" key="2">
    <source>
        <dbReference type="ARBA" id="ARBA00006581"/>
    </source>
</evidence>
<dbReference type="SUPFAM" id="SSF51283">
    <property type="entry name" value="dUTPase-like"/>
    <property type="match status" value="1"/>
</dbReference>
<dbReference type="UniPathway" id="UPA00610">
    <property type="reaction ID" value="UER00666"/>
</dbReference>
<comment type="similarity">
    <text evidence="2 5">Belongs to the dUTPase family.</text>
</comment>
<comment type="function">
    <text evidence="5">Involved in nucleotide metabolism via production of dUMP, the immediate precursor of thymidine nucleotides, and decreases the intracellular concentration of dUTP so that uracil cannot be incorporated into DNA.</text>
</comment>
<proteinExistence type="inferred from homology"/>
<comment type="caution">
    <text evidence="7">The sequence shown here is derived from an EMBL/GenBank/DDBJ whole genome shotgun (WGS) entry which is preliminary data.</text>
</comment>
<dbReference type="CDD" id="cd07557">
    <property type="entry name" value="trimeric_dUTPase"/>
    <property type="match status" value="1"/>
</dbReference>
<dbReference type="Proteomes" id="UP000663860">
    <property type="component" value="Unassembled WGS sequence"/>
</dbReference>
<dbReference type="InterPro" id="IPR029054">
    <property type="entry name" value="dUTPase-like"/>
</dbReference>
<reference evidence="7" key="1">
    <citation type="submission" date="2021-02" db="EMBL/GenBank/DDBJ databases">
        <authorList>
            <person name="Nowell W R."/>
        </authorList>
    </citation>
    <scope>NUCLEOTIDE SEQUENCE</scope>
</reference>